<keyword evidence="2" id="KW-0808">Transferase</keyword>
<keyword evidence="1" id="KW-0472">Membrane</keyword>
<gene>
    <name evidence="2" type="ORF">C449_05252</name>
</gene>
<name>M0MNS3_9EURY</name>
<evidence type="ECO:0000313" key="3">
    <source>
        <dbReference type="Proteomes" id="UP000011669"/>
    </source>
</evidence>
<protein>
    <submittedName>
        <fullName evidence="2">Glycosyl transferase family 2</fullName>
    </submittedName>
</protein>
<accession>M0MNS3</accession>
<dbReference type="AlphaFoldDB" id="M0MNS3"/>
<proteinExistence type="predicted"/>
<evidence type="ECO:0000313" key="2">
    <source>
        <dbReference type="EMBL" id="EMA46085.1"/>
    </source>
</evidence>
<evidence type="ECO:0000256" key="1">
    <source>
        <dbReference type="SAM" id="Phobius"/>
    </source>
</evidence>
<reference evidence="2 3" key="1">
    <citation type="journal article" date="2014" name="PLoS Genet.">
        <title>Phylogenetically driven sequencing of extremely halophilic archaea reveals strategies for static and dynamic osmo-response.</title>
        <authorList>
            <person name="Becker E.A."/>
            <person name="Seitzer P.M."/>
            <person name="Tritt A."/>
            <person name="Larsen D."/>
            <person name="Krusor M."/>
            <person name="Yao A.I."/>
            <person name="Wu D."/>
            <person name="Madern D."/>
            <person name="Eisen J.A."/>
            <person name="Darling A.E."/>
            <person name="Facciotti M.T."/>
        </authorList>
    </citation>
    <scope>NUCLEOTIDE SEQUENCE [LARGE SCALE GENOMIC DNA]</scope>
    <source>
        <strain evidence="2 3">DSM 5350</strain>
    </source>
</reference>
<organism evidence="2 3">
    <name type="scientific">Halococcus saccharolyticus DSM 5350</name>
    <dbReference type="NCBI Taxonomy" id="1227455"/>
    <lineage>
        <taxon>Archaea</taxon>
        <taxon>Methanobacteriati</taxon>
        <taxon>Methanobacteriota</taxon>
        <taxon>Stenosarchaea group</taxon>
        <taxon>Halobacteria</taxon>
        <taxon>Halobacteriales</taxon>
        <taxon>Halococcaceae</taxon>
        <taxon>Halococcus</taxon>
    </lineage>
</organism>
<sequence>MEFAAAYFLLAVGIGVVLSWLSIYSEVWGYRQYDHPRQQIWLLAASLVENLASASGRRSSSGAR</sequence>
<comment type="caution">
    <text evidence="2">The sequence shown here is derived from an EMBL/GenBank/DDBJ whole genome shotgun (WGS) entry which is preliminary data.</text>
</comment>
<feature type="transmembrane region" description="Helical" evidence="1">
    <location>
        <begin position="6"/>
        <end position="24"/>
    </location>
</feature>
<dbReference type="InParanoid" id="M0MNS3"/>
<dbReference type="EMBL" id="AOMD01000015">
    <property type="protein sequence ID" value="EMA46085.1"/>
    <property type="molecule type" value="Genomic_DNA"/>
</dbReference>
<keyword evidence="3" id="KW-1185">Reference proteome</keyword>
<dbReference type="Proteomes" id="UP000011669">
    <property type="component" value="Unassembled WGS sequence"/>
</dbReference>
<keyword evidence="1" id="KW-0812">Transmembrane</keyword>
<dbReference type="GO" id="GO:0016740">
    <property type="term" value="F:transferase activity"/>
    <property type="evidence" value="ECO:0007669"/>
    <property type="project" value="UniProtKB-KW"/>
</dbReference>
<keyword evidence="1" id="KW-1133">Transmembrane helix</keyword>